<dbReference type="InterPro" id="IPR045865">
    <property type="entry name" value="ACT-like_dom_sf"/>
</dbReference>
<dbReference type="Proteomes" id="UP000315953">
    <property type="component" value="Chromosome"/>
</dbReference>
<gene>
    <name evidence="13" type="ORF">B8A44_00960</name>
    <name evidence="12" type="ORF">FNV33_01890</name>
</gene>
<dbReference type="InterPro" id="IPR027417">
    <property type="entry name" value="P-loop_NTPase"/>
</dbReference>
<dbReference type="Proteomes" id="UP000249099">
    <property type="component" value="Unassembled WGS sequence"/>
</dbReference>
<evidence type="ECO:0000256" key="7">
    <source>
        <dbReference type="ARBA" id="ARBA00022970"/>
    </source>
</evidence>
<dbReference type="PROSITE" id="PS00211">
    <property type="entry name" value="ABC_TRANSPORTER_1"/>
    <property type="match status" value="1"/>
</dbReference>
<dbReference type="Pfam" id="PF00005">
    <property type="entry name" value="ABC_tran"/>
    <property type="match status" value="1"/>
</dbReference>
<dbReference type="InterPro" id="IPR041701">
    <property type="entry name" value="MetN_ABC"/>
</dbReference>
<evidence type="ECO:0000313" key="15">
    <source>
        <dbReference type="Proteomes" id="UP000315953"/>
    </source>
</evidence>
<dbReference type="KEGG" id="dpm:FNV33_01890"/>
<dbReference type="RefSeq" id="WP_112789741.1">
    <property type="nucleotide sequence ID" value="NZ_CALUAQ010000011.1"/>
</dbReference>
<dbReference type="PANTHER" id="PTHR43166:SF36">
    <property type="entry name" value="METHIONINE IMPORT ATP-BINDING PROTEIN METN 2"/>
    <property type="match status" value="1"/>
</dbReference>
<keyword evidence="8" id="KW-0472">Membrane</keyword>
<dbReference type="EMBL" id="NAQV01000003">
    <property type="protein sequence ID" value="RAN64964.1"/>
    <property type="molecule type" value="Genomic_DNA"/>
</dbReference>
<evidence type="ECO:0000313" key="14">
    <source>
        <dbReference type="Proteomes" id="UP000249099"/>
    </source>
</evidence>
<keyword evidence="7" id="KW-0029">Amino-acid transport</keyword>
<dbReference type="SMART" id="SM00930">
    <property type="entry name" value="NIL"/>
    <property type="match status" value="1"/>
</dbReference>
<dbReference type="SUPFAM" id="SSF55021">
    <property type="entry name" value="ACT-like"/>
    <property type="match status" value="1"/>
</dbReference>
<reference evidence="12 15" key="2">
    <citation type="submission" date="2019-07" db="EMBL/GenBank/DDBJ databases">
        <title>Genome assembly of a nasal isolate of Dolosigranulum pigrum from a chronic sinusitis patient.</title>
        <authorList>
            <person name="Baig S."/>
            <person name="Overballe-Petersen S."/>
            <person name="Kaspar U."/>
            <person name="Rendboe A."/>
            <person name="de Man T."/>
            <person name="Liu C."/>
            <person name="Price L.B."/>
            <person name="Stegger M."/>
            <person name="Becker K."/>
            <person name="Skytt Andersen P."/>
        </authorList>
    </citation>
    <scope>NUCLEOTIDE SEQUENCE [LARGE SCALE GENOMIC DNA]</scope>
    <source>
        <strain evidence="12 15">83VPs-KB5</strain>
    </source>
</reference>
<accession>A0A328KUJ0</accession>
<keyword evidence="3" id="KW-1003">Cell membrane</keyword>
<dbReference type="CDD" id="cd03258">
    <property type="entry name" value="ABC_MetN_methionine_transporter"/>
    <property type="match status" value="1"/>
</dbReference>
<dbReference type="GO" id="GO:0006865">
    <property type="term" value="P:amino acid transport"/>
    <property type="evidence" value="ECO:0007669"/>
    <property type="project" value="UniProtKB-KW"/>
</dbReference>
<keyword evidence="2" id="KW-0813">Transport</keyword>
<dbReference type="EMBL" id="CP041626">
    <property type="protein sequence ID" value="QDO90864.1"/>
    <property type="molecule type" value="Genomic_DNA"/>
</dbReference>
<dbReference type="Gene3D" id="3.40.50.300">
    <property type="entry name" value="P-loop containing nucleotide triphosphate hydrolases"/>
    <property type="match status" value="1"/>
</dbReference>
<dbReference type="SUPFAM" id="SSF52540">
    <property type="entry name" value="P-loop containing nucleoside triphosphate hydrolases"/>
    <property type="match status" value="1"/>
</dbReference>
<dbReference type="InterPro" id="IPR050086">
    <property type="entry name" value="MetN_ABC_transporter-like"/>
</dbReference>
<keyword evidence="4" id="KW-0547">Nucleotide-binding</keyword>
<dbReference type="InterPro" id="IPR003439">
    <property type="entry name" value="ABC_transporter-like_ATP-bd"/>
</dbReference>
<dbReference type="AlphaFoldDB" id="A0A328KUJ0"/>
<dbReference type="FunFam" id="3.40.50.300:FF:000056">
    <property type="entry name" value="Cell division ATP-binding protein FtsE"/>
    <property type="match status" value="1"/>
</dbReference>
<dbReference type="PANTHER" id="PTHR43166">
    <property type="entry name" value="AMINO ACID IMPORT ATP-BINDING PROTEIN"/>
    <property type="match status" value="1"/>
</dbReference>
<evidence type="ECO:0000256" key="6">
    <source>
        <dbReference type="ARBA" id="ARBA00022967"/>
    </source>
</evidence>
<dbReference type="PROSITE" id="PS50893">
    <property type="entry name" value="ABC_TRANSPORTER_2"/>
    <property type="match status" value="1"/>
</dbReference>
<dbReference type="Pfam" id="PF09383">
    <property type="entry name" value="NIL"/>
    <property type="match status" value="1"/>
</dbReference>
<reference evidence="13 14" key="1">
    <citation type="submission" date="2017-03" db="EMBL/GenBank/DDBJ databases">
        <title>wgs assembly of Dolosigranulum pigrum KPL CDC strains.</title>
        <authorList>
            <person name="Brugger S.D."/>
            <person name="Pettigrew M."/>
            <person name="Kong Y."/>
            <person name="Lemon K.P."/>
        </authorList>
    </citation>
    <scope>NUCLEOTIDE SEQUENCE [LARGE SCALE GENOMIC DNA]</scope>
    <source>
        <strain evidence="13 14">KPL1931_CDC4294-98</strain>
    </source>
</reference>
<name>A0A328KUJ0_9LACT</name>
<evidence type="ECO:0000313" key="13">
    <source>
        <dbReference type="EMBL" id="RAN64964.1"/>
    </source>
</evidence>
<evidence type="ECO:0000256" key="8">
    <source>
        <dbReference type="ARBA" id="ARBA00023136"/>
    </source>
</evidence>
<dbReference type="GO" id="GO:0005524">
    <property type="term" value="F:ATP binding"/>
    <property type="evidence" value="ECO:0007669"/>
    <property type="project" value="UniProtKB-KW"/>
</dbReference>
<sequence length="336" mass="37484">MIELKNVSKVFSDGTQEIVAVDDVSLHIDEGEIFGIIGYSGAGKSTLVRTLNGLEQPTSGSITVAGKELSHLSGKQLRQSRQKIGMIFQHFNILWSRTVVENIMFPLEIAGVPKKERLERAQELVRLVGLDGREGAYPSELSGGQKQRVGIARALANDPDVLLCDEATSALDPKTTDDVLELLLDINRRLDLTIVIITHEMEVIRKICDRVAVMQGGRVVETGKTTDIFQNPKEKITREFIQQDEDEDIDQLLSDFREYFPEGRILRVTYPGNQSRAPIISRVSREFNVDINIIRGSIYTTQNSPVGTLYVQVFGDESDVDRAIDELQALNTEVLS</sequence>
<evidence type="ECO:0000256" key="1">
    <source>
        <dbReference type="ARBA" id="ARBA00005417"/>
    </source>
</evidence>
<dbReference type="InterPro" id="IPR003593">
    <property type="entry name" value="AAA+_ATPase"/>
</dbReference>
<evidence type="ECO:0000256" key="4">
    <source>
        <dbReference type="ARBA" id="ARBA00022741"/>
    </source>
</evidence>
<comment type="function">
    <text evidence="10">Part of the ABC transporter FtsEX involved in cellular division. Has ATPase activity. Essential for cell division and viability.</text>
</comment>
<comment type="catalytic activity">
    <reaction evidence="9">
        <text>ATP + H2O = ADP + phosphate + H(+)</text>
        <dbReference type="Rhea" id="RHEA:13065"/>
        <dbReference type="ChEBI" id="CHEBI:15377"/>
        <dbReference type="ChEBI" id="CHEBI:15378"/>
        <dbReference type="ChEBI" id="CHEBI:30616"/>
        <dbReference type="ChEBI" id="CHEBI:43474"/>
        <dbReference type="ChEBI" id="CHEBI:456216"/>
    </reaction>
</comment>
<dbReference type="GO" id="GO:0016887">
    <property type="term" value="F:ATP hydrolysis activity"/>
    <property type="evidence" value="ECO:0007669"/>
    <property type="project" value="InterPro"/>
</dbReference>
<evidence type="ECO:0000256" key="9">
    <source>
        <dbReference type="ARBA" id="ARBA00049360"/>
    </source>
</evidence>
<dbReference type="InterPro" id="IPR017871">
    <property type="entry name" value="ABC_transporter-like_CS"/>
</dbReference>
<proteinExistence type="inferred from homology"/>
<evidence type="ECO:0000259" key="11">
    <source>
        <dbReference type="PROSITE" id="PS50893"/>
    </source>
</evidence>
<evidence type="ECO:0000256" key="10">
    <source>
        <dbReference type="ARBA" id="ARBA00055994"/>
    </source>
</evidence>
<keyword evidence="6" id="KW-1278">Translocase</keyword>
<dbReference type="SMART" id="SM00382">
    <property type="entry name" value="AAA"/>
    <property type="match status" value="1"/>
</dbReference>
<protein>
    <submittedName>
        <fullName evidence="13">Methionine ABC transporter ATP-binding protein</fullName>
    </submittedName>
</protein>
<dbReference type="InterPro" id="IPR018449">
    <property type="entry name" value="NIL_domain"/>
</dbReference>
<evidence type="ECO:0000256" key="5">
    <source>
        <dbReference type="ARBA" id="ARBA00022840"/>
    </source>
</evidence>
<dbReference type="Gene3D" id="3.30.70.260">
    <property type="match status" value="1"/>
</dbReference>
<feature type="domain" description="ABC transporter" evidence="11">
    <location>
        <begin position="2"/>
        <end position="241"/>
    </location>
</feature>
<evidence type="ECO:0000256" key="2">
    <source>
        <dbReference type="ARBA" id="ARBA00022448"/>
    </source>
</evidence>
<keyword evidence="5 13" id="KW-0067">ATP-binding</keyword>
<organism evidence="13 14">
    <name type="scientific">Dolosigranulum pigrum</name>
    <dbReference type="NCBI Taxonomy" id="29394"/>
    <lineage>
        <taxon>Bacteria</taxon>
        <taxon>Bacillati</taxon>
        <taxon>Bacillota</taxon>
        <taxon>Bacilli</taxon>
        <taxon>Lactobacillales</taxon>
        <taxon>Carnobacteriaceae</taxon>
        <taxon>Dolosigranulum</taxon>
    </lineage>
</organism>
<dbReference type="GO" id="GO:0005886">
    <property type="term" value="C:plasma membrane"/>
    <property type="evidence" value="ECO:0007669"/>
    <property type="project" value="UniProtKB-ARBA"/>
</dbReference>
<evidence type="ECO:0000313" key="12">
    <source>
        <dbReference type="EMBL" id="QDO90864.1"/>
    </source>
</evidence>
<comment type="similarity">
    <text evidence="1">Belongs to the ABC transporter superfamily.</text>
</comment>
<evidence type="ECO:0000256" key="3">
    <source>
        <dbReference type="ARBA" id="ARBA00022475"/>
    </source>
</evidence>